<accession>A0A9X2H4E2</accession>
<dbReference type="InterPro" id="IPR019270">
    <property type="entry name" value="DUF2283"/>
</dbReference>
<reference evidence="1" key="1">
    <citation type="submission" date="2022-03" db="EMBL/GenBank/DDBJ databases">
        <title>Aurantimonas Liuensis sp. Nov., isolated from the hadal seawater of the Mariana Trench.</title>
        <authorList>
            <person name="Liu R."/>
        </authorList>
    </citation>
    <scope>NUCLEOTIDE SEQUENCE</scope>
    <source>
        <strain evidence="1">LRZ36</strain>
    </source>
</reference>
<gene>
    <name evidence="1" type="ORF">MJ956_00060</name>
</gene>
<dbReference type="PANTHER" id="PTHR37029">
    <property type="entry name" value="SSR1768 PROTEIN"/>
    <property type="match status" value="1"/>
</dbReference>
<evidence type="ECO:0000313" key="2">
    <source>
        <dbReference type="Proteomes" id="UP001155220"/>
    </source>
</evidence>
<proteinExistence type="predicted"/>
<protein>
    <submittedName>
        <fullName evidence="1">DUF2283 domain-containing protein</fullName>
    </submittedName>
</protein>
<sequence length="64" mass="7155">MRPTVHYDRESDAAYIRFSPEPVIESEEVSDGVVLDYDTDGRIVGMEVMEASRHLSPTILTEAA</sequence>
<dbReference type="PANTHER" id="PTHR37029:SF1">
    <property type="entry name" value="SSR1768 PROTEIN"/>
    <property type="match status" value="1"/>
</dbReference>
<keyword evidence="2" id="KW-1185">Reference proteome</keyword>
<dbReference type="EMBL" id="JALHBS010000001">
    <property type="protein sequence ID" value="MCP3053540.1"/>
    <property type="molecule type" value="Genomic_DNA"/>
</dbReference>
<name>A0A9X2H4E2_9HYPH</name>
<dbReference type="Pfam" id="PF10049">
    <property type="entry name" value="DUF2283"/>
    <property type="match status" value="1"/>
</dbReference>
<evidence type="ECO:0000313" key="1">
    <source>
        <dbReference type="EMBL" id="MCP3053540.1"/>
    </source>
</evidence>
<organism evidence="1 2">
    <name type="scientific">Aurantimonas marianensis</name>
    <dbReference type="NCBI Taxonomy" id="2920428"/>
    <lineage>
        <taxon>Bacteria</taxon>
        <taxon>Pseudomonadati</taxon>
        <taxon>Pseudomonadota</taxon>
        <taxon>Alphaproteobacteria</taxon>
        <taxon>Hyphomicrobiales</taxon>
        <taxon>Aurantimonadaceae</taxon>
        <taxon>Aurantimonas</taxon>
    </lineage>
</organism>
<dbReference type="Proteomes" id="UP001155220">
    <property type="component" value="Unassembled WGS sequence"/>
</dbReference>
<dbReference type="AlphaFoldDB" id="A0A9X2H4E2"/>
<dbReference type="RefSeq" id="WP_206453198.1">
    <property type="nucleotide sequence ID" value="NZ_JALHBS010000001.1"/>
</dbReference>
<comment type="caution">
    <text evidence="1">The sequence shown here is derived from an EMBL/GenBank/DDBJ whole genome shotgun (WGS) entry which is preliminary data.</text>
</comment>